<comment type="caution">
    <text evidence="1">The sequence shown here is derived from an EMBL/GenBank/DDBJ whole genome shotgun (WGS) entry which is preliminary data.</text>
</comment>
<keyword evidence="2" id="KW-1185">Reference proteome</keyword>
<protein>
    <recommendedName>
        <fullName evidence="3">Tail assembly chaperone</fullName>
    </recommendedName>
</protein>
<reference evidence="2" key="1">
    <citation type="journal article" date="2019" name="Int. J. Syst. Evol. Microbiol.">
        <title>The Global Catalogue of Microorganisms (GCM) 10K type strain sequencing project: providing services to taxonomists for standard genome sequencing and annotation.</title>
        <authorList>
            <consortium name="The Broad Institute Genomics Platform"/>
            <consortium name="The Broad Institute Genome Sequencing Center for Infectious Disease"/>
            <person name="Wu L."/>
            <person name="Ma J."/>
        </authorList>
    </citation>
    <scope>NUCLEOTIDE SEQUENCE [LARGE SCALE GENOMIC DNA]</scope>
    <source>
        <strain evidence="2">IBRC-M 10490</strain>
    </source>
</reference>
<organism evidence="1 2">
    <name type="scientific">Nocardia halotolerans</name>
    <dbReference type="NCBI Taxonomy" id="1755878"/>
    <lineage>
        <taxon>Bacteria</taxon>
        <taxon>Bacillati</taxon>
        <taxon>Actinomycetota</taxon>
        <taxon>Actinomycetes</taxon>
        <taxon>Mycobacteriales</taxon>
        <taxon>Nocardiaceae</taxon>
        <taxon>Nocardia</taxon>
    </lineage>
</organism>
<dbReference type="EMBL" id="JBHSDL010000014">
    <property type="protein sequence ID" value="MFC4374928.1"/>
    <property type="molecule type" value="Genomic_DNA"/>
</dbReference>
<gene>
    <name evidence="1" type="ORF">ACFO5K_12535</name>
</gene>
<dbReference type="RefSeq" id="WP_378560787.1">
    <property type="nucleotide sequence ID" value="NZ_JBHSDL010000014.1"/>
</dbReference>
<dbReference type="Proteomes" id="UP001595844">
    <property type="component" value="Unassembled WGS sequence"/>
</dbReference>
<evidence type="ECO:0000313" key="2">
    <source>
        <dbReference type="Proteomes" id="UP001595844"/>
    </source>
</evidence>
<evidence type="ECO:0000313" key="1">
    <source>
        <dbReference type="EMBL" id="MFC4374928.1"/>
    </source>
</evidence>
<sequence length="116" mass="13032">MATQRKTPAATATKPRVSDEGRFYEIQQELAAKRRGPYRLTADIVIEPMTRRQAKALRTTEDEEEQLAVLLGEQFDAVEELFDDRPLDEWIAFQEDLYAHFFGAGAAELPGGSEGS</sequence>
<proteinExistence type="predicted"/>
<accession>A0ABV8VJZ8</accession>
<name>A0ABV8VJZ8_9NOCA</name>
<evidence type="ECO:0008006" key="3">
    <source>
        <dbReference type="Google" id="ProtNLM"/>
    </source>
</evidence>